<dbReference type="NCBIfam" id="TIGR01494">
    <property type="entry name" value="ATPase_P-type"/>
    <property type="match status" value="1"/>
</dbReference>
<feature type="transmembrane region" description="Helical" evidence="15">
    <location>
        <begin position="1141"/>
        <end position="1162"/>
    </location>
</feature>
<dbReference type="PANTHER" id="PTHR45630:SF7">
    <property type="entry name" value="ENDOPLASMIC RETICULUM TRANSMEMBRANE HELIX TRANSLOCASE"/>
    <property type="match status" value="1"/>
</dbReference>
<keyword evidence="11 15" id="KW-1133">Transmembrane helix</keyword>
<evidence type="ECO:0000256" key="1">
    <source>
        <dbReference type="ARBA" id="ARBA00001946"/>
    </source>
</evidence>
<dbReference type="FunFam" id="3.40.1110.10:FF:000054">
    <property type="entry name" value="Cation-transporting ATPase"/>
    <property type="match status" value="1"/>
</dbReference>
<dbReference type="FunFam" id="3.40.50.1000:FF:000071">
    <property type="entry name" value="Cation-transporting ATPase"/>
    <property type="match status" value="1"/>
</dbReference>
<evidence type="ECO:0000256" key="14">
    <source>
        <dbReference type="SAM" id="Coils"/>
    </source>
</evidence>
<dbReference type="NCBIfam" id="TIGR01657">
    <property type="entry name" value="P-ATPase-V"/>
    <property type="match status" value="1"/>
</dbReference>
<comment type="cofactor">
    <cofactor evidence="1">
        <name>Mg(2+)</name>
        <dbReference type="ChEBI" id="CHEBI:18420"/>
    </cofactor>
</comment>
<dbReference type="InterPro" id="IPR057255">
    <property type="entry name" value="2TM_P5A-ATPase"/>
</dbReference>
<dbReference type="CDD" id="cd07543">
    <property type="entry name" value="P-type_ATPase_cation"/>
    <property type="match status" value="1"/>
</dbReference>
<protein>
    <recommendedName>
        <fullName evidence="20">Cation-transporting P-type ATPase N-terminal domain-containing protein</fullName>
    </recommendedName>
</protein>
<dbReference type="GO" id="GO:0016887">
    <property type="term" value="F:ATP hydrolysis activity"/>
    <property type="evidence" value="ECO:0007669"/>
    <property type="project" value="InterPro"/>
</dbReference>
<dbReference type="STRING" id="37992.A0A4Z0YGI6"/>
<dbReference type="InterPro" id="IPR036412">
    <property type="entry name" value="HAD-like_sf"/>
</dbReference>
<dbReference type="PRINTS" id="PR00119">
    <property type="entry name" value="CATATPASE"/>
</dbReference>
<keyword evidence="9" id="KW-0460">Magnesium</keyword>
<dbReference type="FunFam" id="2.70.150.10:FF:000049">
    <property type="entry name" value="Cation-transporting ATPase"/>
    <property type="match status" value="1"/>
</dbReference>
<comment type="similarity">
    <text evidence="3">Belongs to the cation transport ATPase (P-type) (TC 3.A.3) family. Type V subfamily.</text>
</comment>
<feature type="transmembrane region" description="Helical" evidence="15">
    <location>
        <begin position="21"/>
        <end position="39"/>
    </location>
</feature>
<evidence type="ECO:0000256" key="7">
    <source>
        <dbReference type="ARBA" id="ARBA00022824"/>
    </source>
</evidence>
<dbReference type="EMBL" id="SKBN01000126">
    <property type="protein sequence ID" value="TGJ82507.1"/>
    <property type="molecule type" value="Genomic_DNA"/>
</dbReference>
<evidence type="ECO:0000313" key="18">
    <source>
        <dbReference type="EMBL" id="TGJ82507.1"/>
    </source>
</evidence>
<dbReference type="InterPro" id="IPR047820">
    <property type="entry name" value="P5A-type_ATPase"/>
</dbReference>
<feature type="transmembrane region" description="Helical" evidence="15">
    <location>
        <begin position="1221"/>
        <end position="1240"/>
    </location>
</feature>
<reference evidence="18 19" key="1">
    <citation type="submission" date="2019-03" db="EMBL/GenBank/DDBJ databases">
        <title>Draft genome sequence of Xylaria hypoxylon DSM 108379, a ubiquitous saprotrophic-parasitic fungi on hardwood.</title>
        <authorList>
            <person name="Buettner E."/>
            <person name="Leonhardt S."/>
            <person name="Gebauer A.M."/>
            <person name="Liers C."/>
            <person name="Hofrichter M."/>
            <person name="Kellner H."/>
        </authorList>
    </citation>
    <scope>NUCLEOTIDE SEQUENCE [LARGE SCALE GENOMIC DNA]</scope>
    <source>
        <strain evidence="18 19">DSM 108379</strain>
    </source>
</reference>
<dbReference type="GO" id="GO:0006874">
    <property type="term" value="P:intracellular calcium ion homeostasis"/>
    <property type="evidence" value="ECO:0007669"/>
    <property type="project" value="TreeGrafter"/>
</dbReference>
<dbReference type="GO" id="GO:0015662">
    <property type="term" value="F:P-type ion transporter activity"/>
    <property type="evidence" value="ECO:0007669"/>
    <property type="project" value="TreeGrafter"/>
</dbReference>
<sequence length="1346" mass="150312">MAPSPLVDNIQIKSAELLSPLPLYLHTYIWPFAIIWPIFARYFYTPALYEKHIASSEWTFVWCATIITLQSLVWLSTNWSVDLKASFTAAKAKKLQDAQLIKVIPIANAGSAEICRISRDKVQFAPSAPSTASTLPPLFVLTAYTYVEEHASLTSSSSLLSHQVNNETNISFLFQKRRFLYDPITQSFSPLNYEIDAEPKPHIDKFQKCRGVATQAELSRLEQYYGSNTFDIPVPTFTELFKEHAVAPFFVFQIFCVGLWMLDEYWYYSLFTLFMLVVFESTVVWQRQRTLTEFRGMSIKPYDMWVYRLDKWSEIQSDKLLPGDLVSVGRTKEDSGVACDMLLVQGTAIVNEAMLSGESTPLLKDSIQLRPGDASIDTEGLDKNAFLWGGTKVLQVTHGNPDEEKPELASGVPIPPDNGVMAVVMKTGFETSQGSLVRTMIYSTERVSANNREALLFILFLLIFAVAASWYVWDEGVKKDRKRSKLLLDCILIVTSVVPPELPMELSLAVNTSLAALAKYAIFCTEPFRIPYAGRIDVACFDKTGTLTGEDLVVEGIAGLGLGHDGTSTPRDTSGAHSRMTPVKEAGMETTLVLATAHALVKLEEGDIVGDPMEKATLNALGWSLGRNDVLAAKPTVGIWGIAGTVQIKRRFQFSSALKRQSSVATVNSVDPRTGQKMRGTFVGVKGAPETIMKMLLTIPDDYEETYKYFTRRGSRVLALAYRQLTVDRELGSGKINDLKRETVEADLIFAGFLVLQCPLKDDAKQAVQMLNESSHRVVMITGDNPLTAVHVAREVEIVDRDVLILDAPEKDDKGQRLVWRSVDDQINIEVDASKPIDPEIIKSKDICVTGHALAHFKDNIAAWQSLLRHTWVYARVSPKQKEDILLGLKDMGYFTLMAGDGTNDVGALKQAHIGVALLNGTQDDLNRIAEHSRNTKMKELYQKQVDLMKRFNQPAPPVPLMIAHLYPPGPSNPHYQKAIEREAQKKGVTVGEYAKMNGNSLEGLASADSMNKAAGFADKMTSAMMEQEMGEDEPPTLKLGDASVAAPFTSKLRNVIAIPNIIRQGRCTLVATIQMYKILALNCLISAYSLSVLYLEGIKFGDGQITISGMLMSVCFLSISRAKSVEGLSKERPQPNIFNFYIIGSILGQFAVHIVTLIYIARFCDRLEPRSEMIDLEAEFRPSLLNSAVYLLQLIQQISTFAVNYQGRPFRESLSENRGMFYGIIGVTAIAFSCSTELIPEINDQMKLAKFSDEFKTTMTAVMIIDYVGCWLIEVVLKRLFSDYRPRDIASRRPDQLEREQARKAAEQAVKDAEEEKKRLTKVEEFEKKVEERRQKIQAWAGGNR</sequence>
<evidence type="ECO:0000313" key="19">
    <source>
        <dbReference type="Proteomes" id="UP000297716"/>
    </source>
</evidence>
<dbReference type="SFLD" id="SFLDG00002">
    <property type="entry name" value="C1.7:_P-type_atpase_like"/>
    <property type="match status" value="1"/>
</dbReference>
<dbReference type="InterPro" id="IPR023299">
    <property type="entry name" value="ATPase_P-typ_cyto_dom_N"/>
</dbReference>
<proteinExistence type="inferred from homology"/>
<dbReference type="Proteomes" id="UP000297716">
    <property type="component" value="Unassembled WGS sequence"/>
</dbReference>
<keyword evidence="6" id="KW-0547">Nucleotide-binding</keyword>
<feature type="transmembrane region" description="Helical" evidence="15">
    <location>
        <begin position="59"/>
        <end position="77"/>
    </location>
</feature>
<comment type="caution">
    <text evidence="18">The sequence shown here is derived from an EMBL/GenBank/DDBJ whole genome shotgun (WGS) entry which is preliminary data.</text>
</comment>
<evidence type="ECO:0000256" key="12">
    <source>
        <dbReference type="ARBA" id="ARBA00023136"/>
    </source>
</evidence>
<dbReference type="SFLD" id="SFLDF00027">
    <property type="entry name" value="p-type_atpase"/>
    <property type="match status" value="1"/>
</dbReference>
<evidence type="ECO:0000256" key="5">
    <source>
        <dbReference type="ARBA" id="ARBA00022723"/>
    </source>
</evidence>
<dbReference type="SUPFAM" id="SSF81660">
    <property type="entry name" value="Metal cation-transporting ATPase, ATP-binding domain N"/>
    <property type="match status" value="1"/>
</dbReference>
<dbReference type="SUPFAM" id="SSF81665">
    <property type="entry name" value="Calcium ATPase, transmembrane domain M"/>
    <property type="match status" value="1"/>
</dbReference>
<name>A0A4Z0YGI6_9PEZI</name>
<feature type="transmembrane region" description="Helical" evidence="15">
    <location>
        <begin position="268"/>
        <end position="285"/>
    </location>
</feature>
<feature type="transmembrane region" description="Helical" evidence="15">
    <location>
        <begin position="1260"/>
        <end position="1278"/>
    </location>
</feature>
<keyword evidence="7" id="KW-0256">Endoplasmic reticulum</keyword>
<evidence type="ECO:0000256" key="4">
    <source>
        <dbReference type="ARBA" id="ARBA00022692"/>
    </source>
</evidence>
<dbReference type="InterPro" id="IPR001757">
    <property type="entry name" value="P_typ_ATPase"/>
</dbReference>
<evidence type="ECO:0000256" key="15">
    <source>
        <dbReference type="SAM" id="Phobius"/>
    </source>
</evidence>
<feature type="coiled-coil region" evidence="14">
    <location>
        <begin position="1297"/>
        <end position="1324"/>
    </location>
</feature>
<organism evidence="18 19">
    <name type="scientific">Xylaria hypoxylon</name>
    <dbReference type="NCBI Taxonomy" id="37992"/>
    <lineage>
        <taxon>Eukaryota</taxon>
        <taxon>Fungi</taxon>
        <taxon>Dikarya</taxon>
        <taxon>Ascomycota</taxon>
        <taxon>Pezizomycotina</taxon>
        <taxon>Sordariomycetes</taxon>
        <taxon>Xylariomycetidae</taxon>
        <taxon>Xylariales</taxon>
        <taxon>Xylariaceae</taxon>
        <taxon>Xylaria</taxon>
    </lineage>
</organism>
<dbReference type="SFLD" id="SFLDS00003">
    <property type="entry name" value="Haloacid_Dehalogenase"/>
    <property type="match status" value="1"/>
</dbReference>
<evidence type="ECO:0000256" key="6">
    <source>
        <dbReference type="ARBA" id="ARBA00022741"/>
    </source>
</evidence>
<dbReference type="PROSITE" id="PS00154">
    <property type="entry name" value="ATPASE_E1_E2"/>
    <property type="match status" value="1"/>
</dbReference>
<evidence type="ECO:0000259" key="16">
    <source>
        <dbReference type="Pfam" id="PF00122"/>
    </source>
</evidence>
<feature type="transmembrane region" description="Helical" evidence="15">
    <location>
        <begin position="454"/>
        <end position="473"/>
    </location>
</feature>
<evidence type="ECO:0000256" key="10">
    <source>
        <dbReference type="ARBA" id="ARBA00022967"/>
    </source>
</evidence>
<keyword evidence="10" id="KW-1278">Translocase</keyword>
<dbReference type="GO" id="GO:0005789">
    <property type="term" value="C:endoplasmic reticulum membrane"/>
    <property type="evidence" value="ECO:0007669"/>
    <property type="project" value="UniProtKB-SubCell"/>
</dbReference>
<keyword evidence="19" id="KW-1185">Reference proteome</keyword>
<evidence type="ECO:0000256" key="2">
    <source>
        <dbReference type="ARBA" id="ARBA00004477"/>
    </source>
</evidence>
<feature type="transmembrane region" description="Helical" evidence="15">
    <location>
        <begin position="245"/>
        <end position="262"/>
    </location>
</feature>
<dbReference type="Gene3D" id="2.70.150.10">
    <property type="entry name" value="Calcium-transporting ATPase, cytoplasmic transduction domain A"/>
    <property type="match status" value="1"/>
</dbReference>
<dbReference type="InterPro" id="IPR018303">
    <property type="entry name" value="ATPase_P-typ_P_site"/>
</dbReference>
<dbReference type="InterPro" id="IPR006544">
    <property type="entry name" value="P-type_TPase_V"/>
</dbReference>
<dbReference type="PANTHER" id="PTHR45630">
    <property type="entry name" value="CATION-TRANSPORTING ATPASE-RELATED"/>
    <property type="match status" value="1"/>
</dbReference>
<dbReference type="GO" id="GO:0046872">
    <property type="term" value="F:metal ion binding"/>
    <property type="evidence" value="ECO:0007669"/>
    <property type="project" value="UniProtKB-KW"/>
</dbReference>
<gene>
    <name evidence="18" type="ORF">E0Z10_g6279</name>
</gene>
<evidence type="ECO:0000256" key="9">
    <source>
        <dbReference type="ARBA" id="ARBA00022842"/>
    </source>
</evidence>
<dbReference type="GO" id="GO:0019829">
    <property type="term" value="F:ATPase-coupled monoatomic cation transmembrane transporter activity"/>
    <property type="evidence" value="ECO:0007669"/>
    <property type="project" value="TreeGrafter"/>
</dbReference>
<accession>A0A4Z0YGI6</accession>
<keyword evidence="14" id="KW-0175">Coiled coil</keyword>
<dbReference type="Pfam" id="PF13246">
    <property type="entry name" value="Cation_ATPase"/>
    <property type="match status" value="1"/>
</dbReference>
<dbReference type="Pfam" id="PF00122">
    <property type="entry name" value="E1-E2_ATPase"/>
    <property type="match status" value="1"/>
</dbReference>
<dbReference type="SUPFAM" id="SSF81653">
    <property type="entry name" value="Calcium ATPase, transduction domain A"/>
    <property type="match status" value="1"/>
</dbReference>
<dbReference type="Pfam" id="PF23143">
    <property type="entry name" value="2TM_P5A-ATPase"/>
    <property type="match status" value="1"/>
</dbReference>
<dbReference type="SUPFAM" id="SSF56784">
    <property type="entry name" value="HAD-like"/>
    <property type="match status" value="1"/>
</dbReference>
<dbReference type="InterPro" id="IPR044492">
    <property type="entry name" value="P_typ_ATPase_HD_dom"/>
</dbReference>
<dbReference type="InterPro" id="IPR059000">
    <property type="entry name" value="ATPase_P-type_domA"/>
</dbReference>
<dbReference type="InterPro" id="IPR008250">
    <property type="entry name" value="ATPase_P-typ_transduc_dom_A_sf"/>
</dbReference>
<evidence type="ECO:0008006" key="20">
    <source>
        <dbReference type="Google" id="ProtNLM"/>
    </source>
</evidence>
<dbReference type="GO" id="GO:0140567">
    <property type="term" value="F:membrane protein dislocase activity"/>
    <property type="evidence" value="ECO:0007669"/>
    <property type="project" value="RHEA"/>
</dbReference>
<dbReference type="OrthoDB" id="48943at2759"/>
<dbReference type="GO" id="GO:0005524">
    <property type="term" value="F:ATP binding"/>
    <property type="evidence" value="ECO:0007669"/>
    <property type="project" value="UniProtKB-KW"/>
</dbReference>
<keyword evidence="12 15" id="KW-0472">Membrane</keyword>
<keyword evidence="4 15" id="KW-0812">Transmembrane</keyword>
<evidence type="ECO:0000256" key="8">
    <source>
        <dbReference type="ARBA" id="ARBA00022840"/>
    </source>
</evidence>
<dbReference type="InterPro" id="IPR023298">
    <property type="entry name" value="ATPase_P-typ_TM_dom_sf"/>
</dbReference>
<keyword evidence="8" id="KW-0067">ATP-binding</keyword>
<evidence type="ECO:0000256" key="11">
    <source>
        <dbReference type="ARBA" id="ARBA00022989"/>
    </source>
</evidence>
<evidence type="ECO:0000256" key="3">
    <source>
        <dbReference type="ARBA" id="ARBA00006000"/>
    </source>
</evidence>
<evidence type="ECO:0000256" key="13">
    <source>
        <dbReference type="ARBA" id="ARBA00048588"/>
    </source>
</evidence>
<dbReference type="Gene3D" id="3.40.1110.10">
    <property type="entry name" value="Calcium-transporting ATPase, cytoplasmic domain N"/>
    <property type="match status" value="1"/>
</dbReference>
<dbReference type="InterPro" id="IPR023214">
    <property type="entry name" value="HAD_sf"/>
</dbReference>
<dbReference type="Gene3D" id="3.40.50.1000">
    <property type="entry name" value="HAD superfamily/HAD-like"/>
    <property type="match status" value="1"/>
</dbReference>
<feature type="domain" description="P5A-ATPase transmembrane helical hairpin" evidence="17">
    <location>
        <begin position="21"/>
        <end position="93"/>
    </location>
</feature>
<comment type="subcellular location">
    <subcellularLocation>
        <location evidence="2">Endoplasmic reticulum membrane</location>
        <topology evidence="2">Multi-pass membrane protein</topology>
    </subcellularLocation>
</comment>
<feature type="domain" description="P-type ATPase A" evidence="16">
    <location>
        <begin position="302"/>
        <end position="438"/>
    </location>
</feature>
<keyword evidence="5" id="KW-0479">Metal-binding</keyword>
<comment type="catalytic activity">
    <reaction evidence="13">
        <text>[protein]-with a C-terminal TM segment(out) + ATP + H2O = [protein]-with a C-terminal TM segment(in) + ADP + phosphate + H(+)</text>
        <dbReference type="Rhea" id="RHEA:66168"/>
        <dbReference type="Rhea" id="RHEA-COMP:16963"/>
        <dbReference type="ChEBI" id="CHEBI:15377"/>
        <dbReference type="ChEBI" id="CHEBI:15378"/>
        <dbReference type="ChEBI" id="CHEBI:30616"/>
        <dbReference type="ChEBI" id="CHEBI:43474"/>
        <dbReference type="ChEBI" id="CHEBI:90782"/>
        <dbReference type="ChEBI" id="CHEBI:456216"/>
    </reaction>
</comment>
<evidence type="ECO:0000259" key="17">
    <source>
        <dbReference type="Pfam" id="PF23143"/>
    </source>
</evidence>